<evidence type="ECO:0000256" key="1">
    <source>
        <dbReference type="SAM" id="MobiDB-lite"/>
    </source>
</evidence>
<dbReference type="AlphaFoldDB" id="A0AAP4EG88"/>
<name>A0AAP4EG88_CLOPF</name>
<dbReference type="EMBL" id="JARVUX010000007">
    <property type="protein sequence ID" value="MDH2337084.1"/>
    <property type="molecule type" value="Genomic_DNA"/>
</dbReference>
<feature type="region of interest" description="Disordered" evidence="1">
    <location>
        <begin position="24"/>
        <end position="159"/>
    </location>
</feature>
<comment type="caution">
    <text evidence="3">The sequence shown here is derived from an EMBL/GenBank/DDBJ whole genome shotgun (WGS) entry which is preliminary data.</text>
</comment>
<evidence type="ECO:0000313" key="4">
    <source>
        <dbReference type="Proteomes" id="UP001222958"/>
    </source>
</evidence>
<dbReference type="Proteomes" id="UP001222958">
    <property type="component" value="Unassembled WGS sequence"/>
</dbReference>
<feature type="chain" id="PRO_5042818032" description="Lipoprotein" evidence="2">
    <location>
        <begin position="22"/>
        <end position="167"/>
    </location>
</feature>
<gene>
    <name evidence="3" type="ORF">QDQ28_12925</name>
</gene>
<evidence type="ECO:0000313" key="3">
    <source>
        <dbReference type="EMBL" id="MDH2337084.1"/>
    </source>
</evidence>
<feature type="compositionally biased region" description="Basic and acidic residues" evidence="1">
    <location>
        <begin position="41"/>
        <end position="92"/>
    </location>
</feature>
<feature type="signal peptide" evidence="2">
    <location>
        <begin position="1"/>
        <end position="21"/>
    </location>
</feature>
<accession>A0AAP4EG88</accession>
<sequence>MKKLSLILITVLLLGFFSVGCSSNKNEKAEEQKSIATQSEVENKEEVNNSTLEKEQKEDIKEEPKEEVKEEPKEEVKSNVIEEKSSVKDESSVSKNSSNKNNETPNNEEEKSNDDVSNEGEYVYANGGKSKSNKYHSSPNAHKMEGSIKMTKQQAESQGYVACKKCY</sequence>
<protein>
    <recommendedName>
        <fullName evidence="5">Lipoprotein</fullName>
    </recommendedName>
</protein>
<keyword evidence="2" id="KW-0732">Signal</keyword>
<reference evidence="3" key="1">
    <citation type="submission" date="2023-04" db="EMBL/GenBank/DDBJ databases">
        <title>Epidemiological investigation of Clostridium perfringens isolated from cattle.</title>
        <authorList>
            <person name="Tian R."/>
        </authorList>
    </citation>
    <scope>NUCLEOTIDE SEQUENCE</scope>
    <source>
        <strain evidence="3">ZWCP172</strain>
    </source>
</reference>
<evidence type="ECO:0000256" key="2">
    <source>
        <dbReference type="SAM" id="SignalP"/>
    </source>
</evidence>
<feature type="compositionally biased region" description="Low complexity" evidence="1">
    <location>
        <begin position="93"/>
        <end position="105"/>
    </location>
</feature>
<dbReference type="RefSeq" id="WP_279858089.1">
    <property type="nucleotide sequence ID" value="NZ_JARVUX010000007.1"/>
</dbReference>
<dbReference type="PROSITE" id="PS51257">
    <property type="entry name" value="PROKAR_LIPOPROTEIN"/>
    <property type="match status" value="1"/>
</dbReference>
<proteinExistence type="predicted"/>
<organism evidence="3 4">
    <name type="scientific">Clostridium perfringens</name>
    <dbReference type="NCBI Taxonomy" id="1502"/>
    <lineage>
        <taxon>Bacteria</taxon>
        <taxon>Bacillati</taxon>
        <taxon>Bacillota</taxon>
        <taxon>Clostridia</taxon>
        <taxon>Eubacteriales</taxon>
        <taxon>Clostridiaceae</taxon>
        <taxon>Clostridium</taxon>
    </lineage>
</organism>
<evidence type="ECO:0008006" key="5">
    <source>
        <dbReference type="Google" id="ProtNLM"/>
    </source>
</evidence>